<dbReference type="CTD" id="4540"/>
<evidence type="ECO:0000256" key="3">
    <source>
        <dbReference type="ARBA" id="ARBA00021096"/>
    </source>
</evidence>
<keyword evidence="13 16" id="KW-0496">Mitochondrion</keyword>
<evidence type="ECO:0000256" key="1">
    <source>
        <dbReference type="ARBA" id="ARBA00004448"/>
    </source>
</evidence>
<feature type="transmembrane region" description="Helical" evidence="16">
    <location>
        <begin position="216"/>
        <end position="234"/>
    </location>
</feature>
<evidence type="ECO:0000256" key="6">
    <source>
        <dbReference type="ARBA" id="ARBA00022692"/>
    </source>
</evidence>
<feature type="transmembrane region" description="Helical" evidence="16">
    <location>
        <begin position="380"/>
        <end position="398"/>
    </location>
</feature>
<dbReference type="EC" id="7.1.1.2" evidence="2 16"/>
<feature type="transmembrane region" description="Helical" evidence="16">
    <location>
        <begin position="465"/>
        <end position="485"/>
    </location>
</feature>
<gene>
    <name evidence="20" type="primary">ND5</name>
</gene>
<dbReference type="InterPro" id="IPR001750">
    <property type="entry name" value="ND/Mrp_TM"/>
</dbReference>
<dbReference type="AlphaFoldDB" id="A0A0D4BIM6"/>
<feature type="transmembrane region" description="Helical" evidence="16">
    <location>
        <begin position="337"/>
        <end position="359"/>
    </location>
</feature>
<dbReference type="InterPro" id="IPR018393">
    <property type="entry name" value="NADHpl_OxRdtase_5_subgr"/>
</dbReference>
<comment type="similarity">
    <text evidence="16">Belongs to the complex I subunit 5 family.</text>
</comment>
<feature type="transmembrane region" description="Helical" evidence="16">
    <location>
        <begin position="491"/>
        <end position="516"/>
    </location>
</feature>
<evidence type="ECO:0000256" key="4">
    <source>
        <dbReference type="ARBA" id="ARBA00022448"/>
    </source>
</evidence>
<evidence type="ECO:0000256" key="12">
    <source>
        <dbReference type="ARBA" id="ARBA00023075"/>
    </source>
</evidence>
<dbReference type="Pfam" id="PF00361">
    <property type="entry name" value="Proton_antipo_M"/>
    <property type="match status" value="1"/>
</dbReference>
<feature type="transmembrane region" description="Helical" evidence="16">
    <location>
        <begin position="181"/>
        <end position="201"/>
    </location>
</feature>
<feature type="transmembrane region" description="Helical" evidence="16">
    <location>
        <begin position="127"/>
        <end position="144"/>
    </location>
</feature>
<dbReference type="PRINTS" id="PR01434">
    <property type="entry name" value="NADHDHGNASE5"/>
</dbReference>
<dbReference type="PANTHER" id="PTHR42829">
    <property type="entry name" value="NADH-UBIQUINONE OXIDOREDUCTASE CHAIN 5"/>
    <property type="match status" value="1"/>
</dbReference>
<evidence type="ECO:0000256" key="8">
    <source>
        <dbReference type="ARBA" id="ARBA00022967"/>
    </source>
</evidence>
<dbReference type="PANTHER" id="PTHR42829:SF2">
    <property type="entry name" value="NADH-UBIQUINONE OXIDOREDUCTASE CHAIN 5"/>
    <property type="match status" value="1"/>
</dbReference>
<keyword evidence="7" id="KW-0999">Mitochondrion inner membrane</keyword>
<keyword evidence="4 16" id="KW-0813">Transport</keyword>
<dbReference type="EMBL" id="KP398509">
    <property type="protein sequence ID" value="AJT35519.1"/>
    <property type="molecule type" value="Genomic_DNA"/>
</dbReference>
<evidence type="ECO:0000313" key="20">
    <source>
        <dbReference type="EMBL" id="AJT35519.1"/>
    </source>
</evidence>
<evidence type="ECO:0000256" key="7">
    <source>
        <dbReference type="ARBA" id="ARBA00022792"/>
    </source>
</evidence>
<feature type="transmembrane region" description="Helical" evidence="16">
    <location>
        <begin position="96"/>
        <end position="115"/>
    </location>
</feature>
<feature type="transmembrane region" description="Helical" evidence="16">
    <location>
        <begin position="285"/>
        <end position="306"/>
    </location>
</feature>
<comment type="catalytic activity">
    <reaction evidence="15 16">
        <text>a ubiquinone + NADH + 5 H(+)(in) = a ubiquinol + NAD(+) + 4 H(+)(out)</text>
        <dbReference type="Rhea" id="RHEA:29091"/>
        <dbReference type="Rhea" id="RHEA-COMP:9565"/>
        <dbReference type="Rhea" id="RHEA-COMP:9566"/>
        <dbReference type="ChEBI" id="CHEBI:15378"/>
        <dbReference type="ChEBI" id="CHEBI:16389"/>
        <dbReference type="ChEBI" id="CHEBI:17976"/>
        <dbReference type="ChEBI" id="CHEBI:57540"/>
        <dbReference type="ChEBI" id="CHEBI:57945"/>
        <dbReference type="EC" id="7.1.1.2"/>
    </reaction>
</comment>
<feature type="transmembrane region" description="Helical" evidence="16">
    <location>
        <begin position="255"/>
        <end position="273"/>
    </location>
</feature>
<feature type="transmembrane region" description="Helical" evidence="16">
    <location>
        <begin position="12"/>
        <end position="31"/>
    </location>
</feature>
<geneLocation type="mitochondrion" evidence="20"/>
<evidence type="ECO:0000256" key="14">
    <source>
        <dbReference type="ARBA" id="ARBA00023136"/>
    </source>
</evidence>
<evidence type="ECO:0000256" key="9">
    <source>
        <dbReference type="ARBA" id="ARBA00022982"/>
    </source>
</evidence>
<accession>A0A0D4BIM6</accession>
<proteinExistence type="inferred from homology"/>
<dbReference type="GeneID" id="23765266"/>
<evidence type="ECO:0000256" key="5">
    <source>
        <dbReference type="ARBA" id="ARBA00022660"/>
    </source>
</evidence>
<feature type="transmembrane region" description="Helical" evidence="16">
    <location>
        <begin position="51"/>
        <end position="76"/>
    </location>
</feature>
<dbReference type="RefSeq" id="YP_009128910.1">
    <property type="nucleotide sequence ID" value="NC_026727.1"/>
</dbReference>
<sequence>MFFSPGTVNSSITLTIFIILLIASSFSAKSIENNSLRNLNEANIALTTMKVLAVLSLLNLTIFIVGGGEPSVSSVLPWLNTGNLNSFLSINIDSKFIFFSSAALLVTWSIIEFSIYYMSADPNGNNFFRLLMIFLLNMLILTSANNIFLFFIGWEGVGFLSFLLISWWSTRTDANASALQAIVYNRIGDIGIIVVISGLLINTSSWDINSLSTNSISGFWMSAILFTSLIGAIGKSAQFGLHPWLPAAMEGPTPVSALLHSSTMVVAGVFLLIRMTTIITPSETFLNVTLIIGSLTAIFAATSAFQQHDIKKIIAYSTTSQLGLMVVAIGLGNPNVALFHICTHAFFKAMLFLCSGSIIHSHNNEQDLRKMSNISESLPITSSCLFLGSIALMGVPFLSGFYSKDLILELVVENPSNLISFSLAIIATLLTAAYSFRIVTFCFLNNSSNPPTNPMNEENPNLTSPLVRLAIGAIFAGWLIGAWLLNLPSLFPISIVKAMPLVVTVIGATIVSALILSNNNNTTMNTFFSKTWFYTSTSHMISSNITNTTALTLTTRALDRGWSETAGGQGMFAVNSGLTKAQQITQTGYIKQYLLSISLIVICILTTAIII</sequence>
<name>A0A0D4BIM6_APOCL</name>
<organism evidence="20">
    <name type="scientific">Apostichopus californicus</name>
    <name type="common">California sea cucumber</name>
    <name type="synonym">Parastichopus californicus</name>
    <dbReference type="NCBI Taxonomy" id="2032702"/>
    <lineage>
        <taxon>Eukaryota</taxon>
        <taxon>Metazoa</taxon>
        <taxon>Echinodermata</taxon>
        <taxon>Eleutherozoa</taxon>
        <taxon>Echinozoa</taxon>
        <taxon>Holothuroidea</taxon>
        <taxon>Aspidochirotacea</taxon>
        <taxon>Aspidochirotida</taxon>
        <taxon>Stichopodidae</taxon>
        <taxon>Apostichopus</taxon>
    </lineage>
</organism>
<protein>
    <recommendedName>
        <fullName evidence="3 16">NADH-ubiquinone oxidoreductase chain 5</fullName>
        <ecNumber evidence="2 16">7.1.1.2</ecNumber>
    </recommendedName>
</protein>
<dbReference type="InterPro" id="IPR003945">
    <property type="entry name" value="NU5C-like"/>
</dbReference>
<dbReference type="Pfam" id="PF00662">
    <property type="entry name" value="Proton_antipo_N"/>
    <property type="match status" value="1"/>
</dbReference>
<feature type="domain" description="NADH-Ubiquinone oxidoreductase (complex I) chain 5 N-terminal" evidence="18">
    <location>
        <begin position="78"/>
        <end position="128"/>
    </location>
</feature>
<dbReference type="GO" id="GO:0003954">
    <property type="term" value="F:NADH dehydrogenase activity"/>
    <property type="evidence" value="ECO:0007669"/>
    <property type="project" value="TreeGrafter"/>
</dbReference>
<comment type="subcellular location">
    <subcellularLocation>
        <location evidence="1">Mitochondrion inner membrane</location>
        <topology evidence="1">Multi-pass membrane protein</topology>
    </subcellularLocation>
</comment>
<dbReference type="InterPro" id="IPR010934">
    <property type="entry name" value="NADH_DH_su5_C"/>
</dbReference>
<feature type="domain" description="NADH:quinone oxidoreductase/Mrp antiporter transmembrane" evidence="17">
    <location>
        <begin position="144"/>
        <end position="430"/>
    </location>
</feature>
<keyword evidence="10 16" id="KW-1133">Transmembrane helix</keyword>
<evidence type="ECO:0000256" key="13">
    <source>
        <dbReference type="ARBA" id="ARBA00023128"/>
    </source>
</evidence>
<comment type="function">
    <text evidence="16">Core subunit of the mitochondrial membrane respiratory chain NADH dehydrogenase (Complex I) which catalyzes electron transfer from NADH through the respiratory chain, using ubiquinone as an electron acceptor. Essential for the catalytic activity and assembly of complex I.</text>
</comment>
<evidence type="ECO:0000256" key="11">
    <source>
        <dbReference type="ARBA" id="ARBA00023027"/>
    </source>
</evidence>
<evidence type="ECO:0000256" key="15">
    <source>
        <dbReference type="ARBA" id="ARBA00049551"/>
    </source>
</evidence>
<evidence type="ECO:0000259" key="19">
    <source>
        <dbReference type="Pfam" id="PF06455"/>
    </source>
</evidence>
<feature type="transmembrane region" description="Helical" evidence="16">
    <location>
        <begin position="150"/>
        <end position="169"/>
    </location>
</feature>
<feature type="transmembrane region" description="Helical" evidence="16">
    <location>
        <begin position="593"/>
        <end position="610"/>
    </location>
</feature>
<feature type="transmembrane region" description="Helical" evidence="16">
    <location>
        <begin position="418"/>
        <end position="444"/>
    </location>
</feature>
<reference evidence="20" key="1">
    <citation type="submission" date="2015-01" db="EMBL/GenBank/DDBJ databases">
        <title>Complete mitochondrial genome of the Parastichopus californicus.</title>
        <authorList>
            <person name="Liu W."/>
        </authorList>
    </citation>
    <scope>NUCLEOTIDE SEQUENCE</scope>
</reference>
<evidence type="ECO:0000259" key="17">
    <source>
        <dbReference type="Pfam" id="PF00361"/>
    </source>
</evidence>
<dbReference type="GO" id="GO:0005743">
    <property type="term" value="C:mitochondrial inner membrane"/>
    <property type="evidence" value="ECO:0007669"/>
    <property type="project" value="UniProtKB-SubCell"/>
</dbReference>
<keyword evidence="9" id="KW-0249">Electron transport</keyword>
<keyword evidence="14 16" id="KW-0472">Membrane</keyword>
<keyword evidence="8" id="KW-1278">Translocase</keyword>
<feature type="domain" description="NADH dehydrogenase subunit 5 C-terminal" evidence="19">
    <location>
        <begin position="434"/>
        <end position="606"/>
    </location>
</feature>
<evidence type="ECO:0000256" key="2">
    <source>
        <dbReference type="ARBA" id="ARBA00012944"/>
    </source>
</evidence>
<keyword evidence="12 16" id="KW-0830">Ubiquinone</keyword>
<evidence type="ECO:0000259" key="18">
    <source>
        <dbReference type="Pfam" id="PF00662"/>
    </source>
</evidence>
<evidence type="ECO:0000256" key="10">
    <source>
        <dbReference type="ARBA" id="ARBA00022989"/>
    </source>
</evidence>
<dbReference type="Pfam" id="PF06455">
    <property type="entry name" value="NADH5_C"/>
    <property type="match status" value="1"/>
</dbReference>
<dbReference type="GO" id="GO:0008137">
    <property type="term" value="F:NADH dehydrogenase (ubiquinone) activity"/>
    <property type="evidence" value="ECO:0007669"/>
    <property type="project" value="UniProtKB-EC"/>
</dbReference>
<keyword evidence="11 16" id="KW-0520">NAD</keyword>
<feature type="transmembrane region" description="Helical" evidence="16">
    <location>
        <begin position="313"/>
        <end position="331"/>
    </location>
</feature>
<keyword evidence="6 16" id="KW-0812">Transmembrane</keyword>
<dbReference type="NCBIfam" id="TIGR01974">
    <property type="entry name" value="NDH_I_L"/>
    <property type="match status" value="1"/>
</dbReference>
<dbReference type="InterPro" id="IPR001516">
    <property type="entry name" value="Proton_antipo_N"/>
</dbReference>
<dbReference type="GO" id="GO:0015990">
    <property type="term" value="P:electron transport coupled proton transport"/>
    <property type="evidence" value="ECO:0007669"/>
    <property type="project" value="TreeGrafter"/>
</dbReference>
<evidence type="ECO:0000256" key="16">
    <source>
        <dbReference type="RuleBase" id="RU003404"/>
    </source>
</evidence>
<dbReference type="GO" id="GO:0042773">
    <property type="term" value="P:ATP synthesis coupled electron transport"/>
    <property type="evidence" value="ECO:0007669"/>
    <property type="project" value="InterPro"/>
</dbReference>
<keyword evidence="5" id="KW-0679">Respiratory chain</keyword>